<dbReference type="InterPro" id="IPR000524">
    <property type="entry name" value="Tscrpt_reg_HTH_GntR"/>
</dbReference>
<dbReference type="InterPro" id="IPR008920">
    <property type="entry name" value="TF_FadR/GntR_C"/>
</dbReference>
<keyword evidence="2" id="KW-0238">DNA-binding</keyword>
<dbReference type="Gene3D" id="1.20.120.530">
    <property type="entry name" value="GntR ligand-binding domain-like"/>
    <property type="match status" value="1"/>
</dbReference>
<dbReference type="InterPro" id="IPR036388">
    <property type="entry name" value="WH-like_DNA-bd_sf"/>
</dbReference>
<dbReference type="RefSeq" id="WP_182373751.1">
    <property type="nucleotide sequence ID" value="NZ_CP059694.1"/>
</dbReference>
<dbReference type="Pfam" id="PF00392">
    <property type="entry name" value="GntR"/>
    <property type="match status" value="1"/>
</dbReference>
<feature type="domain" description="HTH gntR-type" evidence="4">
    <location>
        <begin position="13"/>
        <end position="80"/>
    </location>
</feature>
<dbReference type="InterPro" id="IPR011711">
    <property type="entry name" value="GntR_C"/>
</dbReference>
<keyword evidence="1" id="KW-0805">Transcription regulation</keyword>
<dbReference type="Proteomes" id="UP001195196">
    <property type="component" value="Unassembled WGS sequence"/>
</dbReference>
<proteinExistence type="predicted"/>
<keyword evidence="3" id="KW-0804">Transcription</keyword>
<dbReference type="EMBL" id="JAFFGU010000003">
    <property type="protein sequence ID" value="MBM7278012.1"/>
    <property type="molecule type" value="Genomic_DNA"/>
</dbReference>
<evidence type="ECO:0000313" key="5">
    <source>
        <dbReference type="EMBL" id="MBM7278012.1"/>
    </source>
</evidence>
<dbReference type="InterPro" id="IPR036390">
    <property type="entry name" value="WH_DNA-bd_sf"/>
</dbReference>
<dbReference type="GO" id="GO:0003700">
    <property type="term" value="F:DNA-binding transcription factor activity"/>
    <property type="evidence" value="ECO:0007669"/>
    <property type="project" value="InterPro"/>
</dbReference>
<evidence type="ECO:0000256" key="1">
    <source>
        <dbReference type="ARBA" id="ARBA00023015"/>
    </source>
</evidence>
<dbReference type="AlphaFoldDB" id="A0AAW4G3C2"/>
<dbReference type="Gene3D" id="1.10.10.10">
    <property type="entry name" value="Winged helix-like DNA-binding domain superfamily/Winged helix DNA-binding domain"/>
    <property type="match status" value="1"/>
</dbReference>
<dbReference type="Pfam" id="PF07729">
    <property type="entry name" value="FCD"/>
    <property type="match status" value="1"/>
</dbReference>
<evidence type="ECO:0000259" key="4">
    <source>
        <dbReference type="PROSITE" id="PS50949"/>
    </source>
</evidence>
<dbReference type="SUPFAM" id="SSF46785">
    <property type="entry name" value="Winged helix' DNA-binding domain"/>
    <property type="match status" value="1"/>
</dbReference>
<dbReference type="SUPFAM" id="SSF48008">
    <property type="entry name" value="GntR ligand-binding domain-like"/>
    <property type="match status" value="1"/>
</dbReference>
<dbReference type="SMART" id="SM00345">
    <property type="entry name" value="HTH_GNTR"/>
    <property type="match status" value="1"/>
</dbReference>
<dbReference type="GO" id="GO:0003677">
    <property type="term" value="F:DNA binding"/>
    <property type="evidence" value="ECO:0007669"/>
    <property type="project" value="UniProtKB-KW"/>
</dbReference>
<name>A0AAW4G3C2_GORRU</name>
<dbReference type="SMART" id="SM00895">
    <property type="entry name" value="FCD"/>
    <property type="match status" value="1"/>
</dbReference>
<evidence type="ECO:0000256" key="3">
    <source>
        <dbReference type="ARBA" id="ARBA00023163"/>
    </source>
</evidence>
<organism evidence="5 6">
    <name type="scientific">Gordonia rubripertincta</name>
    <name type="common">Rhodococcus corallinus</name>
    <dbReference type="NCBI Taxonomy" id="36822"/>
    <lineage>
        <taxon>Bacteria</taxon>
        <taxon>Bacillati</taxon>
        <taxon>Actinomycetota</taxon>
        <taxon>Actinomycetes</taxon>
        <taxon>Mycobacteriales</taxon>
        <taxon>Gordoniaceae</taxon>
        <taxon>Gordonia</taxon>
    </lineage>
</organism>
<dbReference type="PROSITE" id="PS50949">
    <property type="entry name" value="HTH_GNTR"/>
    <property type="match status" value="1"/>
</dbReference>
<accession>A0AAW4G3C2</accession>
<dbReference type="CDD" id="cd07377">
    <property type="entry name" value="WHTH_GntR"/>
    <property type="match status" value="1"/>
</dbReference>
<gene>
    <name evidence="5" type="ORF">JTZ10_09600</name>
</gene>
<sequence length="240" mass="26172">MSEQTNPSRRSAERLSPRIAEELRGLVVSGELTGGTKLRTEHLAARFGVSATPIREALMTLHGEGLVTFEPGRGFTVVPITRQDLLDLYNAQAHLAGQLCARAVGRFSDDDLRTLWRLQDELIGAIEAKDPAADRIEFEFHHVINHVADAPKLRWLLKMTTSHIPFQSWHVVPGWAPAAPEDHLPILRALSTKNADAAQMSMTAHIMNVGDLLAGLLAERGVLSDPAESGETTPKDVGTA</sequence>
<evidence type="ECO:0000256" key="2">
    <source>
        <dbReference type="ARBA" id="ARBA00023125"/>
    </source>
</evidence>
<dbReference type="PANTHER" id="PTHR43537:SF24">
    <property type="entry name" value="GLUCONATE OPERON TRANSCRIPTIONAL REPRESSOR"/>
    <property type="match status" value="1"/>
</dbReference>
<evidence type="ECO:0000313" key="6">
    <source>
        <dbReference type="Proteomes" id="UP001195196"/>
    </source>
</evidence>
<protein>
    <submittedName>
        <fullName evidence="5">GntR family transcriptional regulator</fullName>
    </submittedName>
</protein>
<comment type="caution">
    <text evidence="5">The sequence shown here is derived from an EMBL/GenBank/DDBJ whole genome shotgun (WGS) entry which is preliminary data.</text>
</comment>
<dbReference type="PANTHER" id="PTHR43537">
    <property type="entry name" value="TRANSCRIPTIONAL REGULATOR, GNTR FAMILY"/>
    <property type="match status" value="1"/>
</dbReference>
<reference evidence="5" key="1">
    <citation type="submission" date="2021-02" db="EMBL/GenBank/DDBJ databases">
        <title>Taxonomy, biology and ecology of Rhodococcus bacteria occurring in California pistachio and other woody hosts as revealed by genome sequence analyses.</title>
        <authorList>
            <person name="Riely B."/>
            <person name="Gai Y."/>
        </authorList>
    </citation>
    <scope>NUCLEOTIDE SEQUENCE</scope>
    <source>
        <strain evidence="5">BP-295</strain>
    </source>
</reference>